<geneLocation type="plasmid" evidence="4 5">
    <name>unnamed2</name>
</geneLocation>
<keyword evidence="4" id="KW-0614">Plasmid</keyword>
<dbReference type="InterPro" id="IPR054353">
    <property type="entry name" value="IstA-like_C"/>
</dbReference>
<accession>A0ABX6EMX3</accession>
<evidence type="ECO:0000313" key="4">
    <source>
        <dbReference type="EMBL" id="QGM95875.1"/>
    </source>
</evidence>
<dbReference type="PROSITE" id="PS50994">
    <property type="entry name" value="INTEGRASE"/>
    <property type="match status" value="1"/>
</dbReference>
<dbReference type="Gene3D" id="3.30.420.10">
    <property type="entry name" value="Ribonuclease H-like superfamily/Ribonuclease H"/>
    <property type="match status" value="1"/>
</dbReference>
<gene>
    <name evidence="4" type="ORF">F7D13_17405</name>
</gene>
<sequence>MPAERITMRQAREIIRLKTASVSAHEISRRLGMPRSTVREALERAEGAGLSWPLPEGMNDDALEAALYANRRSKRGHRRVEEPDWANVHRELKRKHVTLTILWDEYIAENPGGYRYSRFCELYRAFEKTLSVTMRQTHAAGERLFVDYAGDGVPVVVDRLTGEVRMGQIFVAVLGASSLTFARASWTQTLPDWIDAHVGALEAIGGVPQLIVPDNAKTAIVKACFYDPQVNRTYADMAAHYGAALLPARPRKPRDKAKVESAVLIVERWLLGRLRRKTFYSLAEVNAAIDGMLKTLNEERPIRRLGVTRRQLFDEIDRPALKALPVEPYEYCEWRLRRVGIDYHVEIDAHYYSVPYRFARAEVEARLTVRGVEIFCKSERIAVHLRMSGNRKHTTIPEHMPSSHRRYAGWTVERIREDARKIGPATAALCEQILEARHHPEQGYRACLGIVRLVGPYGSERVEAAAERAIEIGAKTYGSVKSILDNKLDRKPAAKRAADAAPILHPNIRGPRYYH</sequence>
<comment type="similarity">
    <text evidence="1">Belongs to the transposase IS21/IS408/IS1162 family.</text>
</comment>
<dbReference type="Pfam" id="PF22483">
    <property type="entry name" value="Mu-transpos_C_2"/>
    <property type="match status" value="1"/>
</dbReference>
<dbReference type="PROSITE" id="PS50532">
    <property type="entry name" value="HTH_IS408"/>
    <property type="match status" value="1"/>
</dbReference>
<dbReference type="NCBIfam" id="NF033546">
    <property type="entry name" value="transpos_IS21"/>
    <property type="match status" value="1"/>
</dbReference>
<dbReference type="SUPFAM" id="SSF53098">
    <property type="entry name" value="Ribonuclease H-like"/>
    <property type="match status" value="1"/>
</dbReference>
<name>A0ABX6EMX3_9HYPH</name>
<dbReference type="PANTHER" id="PTHR35004">
    <property type="entry name" value="TRANSPOSASE RV3428C-RELATED"/>
    <property type="match status" value="1"/>
</dbReference>
<dbReference type="PANTHER" id="PTHR35004:SF8">
    <property type="entry name" value="TRANSPOSASE RV3428C-RELATED"/>
    <property type="match status" value="1"/>
</dbReference>
<evidence type="ECO:0000313" key="5">
    <source>
        <dbReference type="Proteomes" id="UP000424673"/>
    </source>
</evidence>
<dbReference type="EMBL" id="CP044330">
    <property type="protein sequence ID" value="QGM95875.1"/>
    <property type="molecule type" value="Genomic_DNA"/>
</dbReference>
<protein>
    <submittedName>
        <fullName evidence="4">IS21 family transposase</fullName>
    </submittedName>
</protein>
<evidence type="ECO:0000259" key="3">
    <source>
        <dbReference type="PROSITE" id="PS50994"/>
    </source>
</evidence>
<proteinExistence type="inferred from homology"/>
<organism evidence="4 5">
    <name type="scientific">Methylocystis rosea</name>
    <dbReference type="NCBI Taxonomy" id="173366"/>
    <lineage>
        <taxon>Bacteria</taxon>
        <taxon>Pseudomonadati</taxon>
        <taxon>Pseudomonadota</taxon>
        <taxon>Alphaproteobacteria</taxon>
        <taxon>Hyphomicrobiales</taxon>
        <taxon>Methylocystaceae</taxon>
        <taxon>Methylocystis</taxon>
    </lineage>
</organism>
<dbReference type="InterPro" id="IPR017895">
    <property type="entry name" value="HTH_IS408/IS1162_type"/>
</dbReference>
<dbReference type="InterPro" id="IPR012337">
    <property type="entry name" value="RNaseH-like_sf"/>
</dbReference>
<keyword evidence="5" id="KW-1185">Reference proteome</keyword>
<feature type="domain" description="HTH IS408-type" evidence="2">
    <location>
        <begin position="11"/>
        <end position="92"/>
    </location>
</feature>
<dbReference type="InterPro" id="IPR001584">
    <property type="entry name" value="Integrase_cat-core"/>
</dbReference>
<evidence type="ECO:0000259" key="2">
    <source>
        <dbReference type="PROSITE" id="PS50532"/>
    </source>
</evidence>
<dbReference type="InterPro" id="IPR036397">
    <property type="entry name" value="RNaseH_sf"/>
</dbReference>
<dbReference type="Proteomes" id="UP000424673">
    <property type="component" value="Plasmid unnamed2"/>
</dbReference>
<reference evidence="4 5" key="1">
    <citation type="journal article" date="2021" name="AMB Express">
        <title>Isolation and characterisation of Methylocystis spp. for poly-3-hydroxybutyrate production using waste methane feedstocks.</title>
        <authorList>
            <person name="Rumah B.L."/>
            <person name="Stead C.E."/>
            <person name="Claxton Stevens B.H."/>
            <person name="Minton N.P."/>
            <person name="Grosse-Honebrink A."/>
            <person name="Zhang Y."/>
        </authorList>
    </citation>
    <scope>NUCLEOTIDE SEQUENCE [LARGE SCALE GENOMIC DNA]</scope>
    <source>
        <strain evidence="4 5">BRCS1</strain>
    </source>
</reference>
<evidence type="ECO:0000256" key="1">
    <source>
        <dbReference type="ARBA" id="ARBA00009277"/>
    </source>
</evidence>
<feature type="domain" description="Integrase catalytic" evidence="3">
    <location>
        <begin position="136"/>
        <end position="317"/>
    </location>
</feature>